<comment type="caution">
    <text evidence="1">The sequence shown here is derived from an EMBL/GenBank/DDBJ whole genome shotgun (WGS) entry which is preliminary data.</text>
</comment>
<gene>
    <name evidence="1" type="ORF">EVAR_97915_1</name>
</gene>
<reference evidence="1 2" key="1">
    <citation type="journal article" date="2019" name="Commun. Biol.">
        <title>The bagworm genome reveals a unique fibroin gene that provides high tensile strength.</title>
        <authorList>
            <person name="Kono N."/>
            <person name="Nakamura H."/>
            <person name="Ohtoshi R."/>
            <person name="Tomita M."/>
            <person name="Numata K."/>
            <person name="Arakawa K."/>
        </authorList>
    </citation>
    <scope>NUCLEOTIDE SEQUENCE [LARGE SCALE GENOMIC DNA]</scope>
</reference>
<keyword evidence="2" id="KW-1185">Reference proteome</keyword>
<evidence type="ECO:0000313" key="1">
    <source>
        <dbReference type="EMBL" id="GBP05800.1"/>
    </source>
</evidence>
<proteinExistence type="predicted"/>
<protein>
    <submittedName>
        <fullName evidence="1">Uncharacterized protein</fullName>
    </submittedName>
</protein>
<accession>A0A4C1SX06</accession>
<evidence type="ECO:0000313" key="2">
    <source>
        <dbReference type="Proteomes" id="UP000299102"/>
    </source>
</evidence>
<organism evidence="1 2">
    <name type="scientific">Eumeta variegata</name>
    <name type="common">Bagworm moth</name>
    <name type="synonym">Eumeta japonica</name>
    <dbReference type="NCBI Taxonomy" id="151549"/>
    <lineage>
        <taxon>Eukaryota</taxon>
        <taxon>Metazoa</taxon>
        <taxon>Ecdysozoa</taxon>
        <taxon>Arthropoda</taxon>
        <taxon>Hexapoda</taxon>
        <taxon>Insecta</taxon>
        <taxon>Pterygota</taxon>
        <taxon>Neoptera</taxon>
        <taxon>Endopterygota</taxon>
        <taxon>Lepidoptera</taxon>
        <taxon>Glossata</taxon>
        <taxon>Ditrysia</taxon>
        <taxon>Tineoidea</taxon>
        <taxon>Psychidae</taxon>
        <taxon>Oiketicinae</taxon>
        <taxon>Eumeta</taxon>
    </lineage>
</organism>
<dbReference type="Proteomes" id="UP000299102">
    <property type="component" value="Unassembled WGS sequence"/>
</dbReference>
<dbReference type="AlphaFoldDB" id="A0A4C1SX06"/>
<name>A0A4C1SX06_EUMVA</name>
<sequence length="101" mass="11370">MKWKLLSGMFGWTSARPHDRPSFPLLFQCVMPFAVVAVSAAQYVLAPLTSVVADATATLRANDLISSPRYGTDDGPPRDIFSCHQRMKILLWRHIIHQSLF</sequence>
<dbReference type="EMBL" id="BGZK01003948">
    <property type="protein sequence ID" value="GBP05800.1"/>
    <property type="molecule type" value="Genomic_DNA"/>
</dbReference>